<organism evidence="3 4">
    <name type="scientific">Cellulomonas dongxiuzhuiae</name>
    <dbReference type="NCBI Taxonomy" id="2819979"/>
    <lineage>
        <taxon>Bacteria</taxon>
        <taxon>Bacillati</taxon>
        <taxon>Actinomycetota</taxon>
        <taxon>Actinomycetes</taxon>
        <taxon>Micrococcales</taxon>
        <taxon>Cellulomonadaceae</taxon>
        <taxon>Cellulomonas</taxon>
    </lineage>
</organism>
<dbReference type="InterPro" id="IPR052366">
    <property type="entry name" value="GTP_Pyrophosphokinase"/>
</dbReference>
<evidence type="ECO:0000313" key="4">
    <source>
        <dbReference type="Proteomes" id="UP000679335"/>
    </source>
</evidence>
<gene>
    <name evidence="3" type="ORF">KKR89_05850</name>
</gene>
<accession>A0ABX8GME2</accession>
<dbReference type="Gene3D" id="3.30.460.10">
    <property type="entry name" value="Beta Polymerase, domain 2"/>
    <property type="match status" value="1"/>
</dbReference>
<dbReference type="SMART" id="SM00954">
    <property type="entry name" value="RelA_SpoT"/>
    <property type="match status" value="1"/>
</dbReference>
<dbReference type="EMBL" id="CP076023">
    <property type="protein sequence ID" value="QWC17125.1"/>
    <property type="molecule type" value="Genomic_DNA"/>
</dbReference>
<dbReference type="SUPFAM" id="SSF81301">
    <property type="entry name" value="Nucleotidyltransferase"/>
    <property type="match status" value="1"/>
</dbReference>
<dbReference type="RefSeq" id="WP_208197401.1">
    <property type="nucleotide sequence ID" value="NZ_CP076023.1"/>
</dbReference>
<reference evidence="3 4" key="1">
    <citation type="submission" date="2021-05" db="EMBL/GenBank/DDBJ databases">
        <title>Novel species in genus Cellulomonas.</title>
        <authorList>
            <person name="Zhang G."/>
        </authorList>
    </citation>
    <scope>NUCLEOTIDE SEQUENCE [LARGE SCALE GENOMIC DNA]</scope>
    <source>
        <strain evidence="4">zg-ZUI157</strain>
    </source>
</reference>
<keyword evidence="4" id="KW-1185">Reference proteome</keyword>
<evidence type="ECO:0000256" key="1">
    <source>
        <dbReference type="SAM" id="MobiDB-lite"/>
    </source>
</evidence>
<dbReference type="Proteomes" id="UP000679335">
    <property type="component" value="Chromosome"/>
</dbReference>
<dbReference type="Gene3D" id="1.10.287.860">
    <property type="entry name" value="Nucleotidyltransferase"/>
    <property type="match status" value="1"/>
</dbReference>
<sequence>MHGTVAGPLTEPTWGPAATAAHLDPAGVAQHVRDAQRETARFRMGYEFGIEEMLTKIRILRSEFRQTHDHNPIEHVTSRLKSMDSIIDKAVRYGCATDLPTIRERIRDIAGIRITCSFESDAYWVADMLSRQPDVEIVQRKDYVAAPKANGYRSLHLIVRIPVFLSDRTEHVFVEVQIRTIAMDFWASVEHKLSYKYRGALPPHLRDELLDAAASAAELDARMGRLRDEVRDLGGDGTPGAPRGAATSPV</sequence>
<name>A0ABX8GME2_9CELL</name>
<feature type="domain" description="RelA/SpoT" evidence="2">
    <location>
        <begin position="78"/>
        <end position="201"/>
    </location>
</feature>
<dbReference type="InterPro" id="IPR007685">
    <property type="entry name" value="RelA_SpoT"/>
</dbReference>
<dbReference type="Pfam" id="PF04607">
    <property type="entry name" value="RelA_SpoT"/>
    <property type="match status" value="1"/>
</dbReference>
<dbReference type="PANTHER" id="PTHR47837:SF2">
    <property type="entry name" value="GTP PYROPHOSPHOKINASE YWAC"/>
    <property type="match status" value="1"/>
</dbReference>
<dbReference type="PANTHER" id="PTHR47837">
    <property type="entry name" value="GTP PYROPHOSPHOKINASE YJBM"/>
    <property type="match status" value="1"/>
</dbReference>
<protein>
    <submittedName>
        <fullName evidence="3">GTP pyrophosphokinase family protein</fullName>
    </submittedName>
</protein>
<evidence type="ECO:0000313" key="3">
    <source>
        <dbReference type="EMBL" id="QWC17125.1"/>
    </source>
</evidence>
<dbReference type="InterPro" id="IPR043519">
    <property type="entry name" value="NT_sf"/>
</dbReference>
<proteinExistence type="predicted"/>
<evidence type="ECO:0000259" key="2">
    <source>
        <dbReference type="SMART" id="SM00954"/>
    </source>
</evidence>
<dbReference type="CDD" id="cd05399">
    <property type="entry name" value="NT_Rel-Spo_like"/>
    <property type="match status" value="1"/>
</dbReference>
<feature type="region of interest" description="Disordered" evidence="1">
    <location>
        <begin position="228"/>
        <end position="250"/>
    </location>
</feature>